<gene>
    <name evidence="1" type="ORF">LCOR_09271.1</name>
</gene>
<dbReference type="Proteomes" id="UP000027586">
    <property type="component" value="Unassembled WGS sequence"/>
</dbReference>
<dbReference type="AlphaFoldDB" id="A0A068S8U6"/>
<keyword evidence="2" id="KW-1185">Reference proteome</keyword>
<name>A0A068S8U6_9FUNG</name>
<comment type="caution">
    <text evidence="1">The sequence shown here is derived from an EMBL/GenBank/DDBJ whole genome shotgun (WGS) entry which is preliminary data.</text>
</comment>
<evidence type="ECO:0000313" key="1">
    <source>
        <dbReference type="EMBL" id="CDH58410.1"/>
    </source>
</evidence>
<protein>
    <submittedName>
        <fullName evidence="1">Uncharacterized protein</fullName>
    </submittedName>
</protein>
<dbReference type="VEuPathDB" id="FungiDB:LCOR_09271.1"/>
<evidence type="ECO:0000313" key="2">
    <source>
        <dbReference type="Proteomes" id="UP000027586"/>
    </source>
</evidence>
<organism evidence="1 2">
    <name type="scientific">Lichtheimia corymbifera JMRC:FSU:9682</name>
    <dbReference type="NCBI Taxonomy" id="1263082"/>
    <lineage>
        <taxon>Eukaryota</taxon>
        <taxon>Fungi</taxon>
        <taxon>Fungi incertae sedis</taxon>
        <taxon>Mucoromycota</taxon>
        <taxon>Mucoromycotina</taxon>
        <taxon>Mucoromycetes</taxon>
        <taxon>Mucorales</taxon>
        <taxon>Lichtheimiaceae</taxon>
        <taxon>Lichtheimia</taxon>
    </lineage>
</organism>
<dbReference type="EMBL" id="CBTN010000056">
    <property type="protein sequence ID" value="CDH58410.1"/>
    <property type="molecule type" value="Genomic_DNA"/>
</dbReference>
<proteinExistence type="predicted"/>
<sequence>MGNIRGGRPYLCSHLFVTSPTSQDSHNEAYDFYMNGVEQHAEAQRLTKFHDGGGQWRGCELCTLLALHPSYIWAARFIEKS</sequence>
<reference evidence="1" key="1">
    <citation type="submission" date="2013-08" db="EMBL/GenBank/DDBJ databases">
        <title>Gene expansion shapes genome architecture in the human pathogen Lichtheimia corymbifera: an evolutionary genomics analysis in the ancient terrestrial Mucorales (Mucoromycotina).</title>
        <authorList>
            <person name="Schwartze V.U."/>
            <person name="Winter S."/>
            <person name="Shelest E."/>
            <person name="Marcet-Houben M."/>
            <person name="Horn F."/>
            <person name="Wehner S."/>
            <person name="Hoffmann K."/>
            <person name="Riege K."/>
            <person name="Sammeth M."/>
            <person name="Nowrousian M."/>
            <person name="Valiante V."/>
            <person name="Linde J."/>
            <person name="Jacobsen I.D."/>
            <person name="Marz M."/>
            <person name="Brakhage A.A."/>
            <person name="Gabaldon T."/>
            <person name="Bocker S."/>
            <person name="Voigt K."/>
        </authorList>
    </citation>
    <scope>NUCLEOTIDE SEQUENCE [LARGE SCALE GENOMIC DNA]</scope>
    <source>
        <strain evidence="1">FSU 9682</strain>
    </source>
</reference>
<accession>A0A068S8U6</accession>